<comment type="caution">
    <text evidence="8">The sequence shown here is derived from an EMBL/GenBank/DDBJ whole genome shotgun (WGS) entry which is preliminary data.</text>
</comment>
<reference evidence="8 9" key="1">
    <citation type="submission" date="2020-02" db="EMBL/GenBank/DDBJ databases">
        <authorList>
            <person name="Ma Q."/>
            <person name="Huang Y."/>
            <person name="Song X."/>
            <person name="Pei D."/>
        </authorList>
    </citation>
    <scope>NUCLEOTIDE SEQUENCE [LARGE SCALE GENOMIC DNA]</scope>
    <source>
        <strain evidence="8">Sxm20200214</strain>
        <tissue evidence="8">Leaf</tissue>
    </source>
</reference>
<keyword evidence="9" id="KW-1185">Reference proteome</keyword>
<dbReference type="PANTHER" id="PTHR45654">
    <property type="entry name" value="HOMEOBOX-LEUCINE ZIPPER PROTEIN MERISTEM L1"/>
    <property type="match status" value="1"/>
</dbReference>
<keyword evidence="4" id="KW-0804">Transcription</keyword>
<dbReference type="AlphaFoldDB" id="A0A8X7P542"/>
<dbReference type="SMART" id="SM00234">
    <property type="entry name" value="START"/>
    <property type="match status" value="1"/>
</dbReference>
<keyword evidence="1" id="KW-0805">Transcription regulation</keyword>
<evidence type="ECO:0000313" key="9">
    <source>
        <dbReference type="Proteomes" id="UP000886595"/>
    </source>
</evidence>
<feature type="region of interest" description="Disordered" evidence="6">
    <location>
        <begin position="163"/>
        <end position="182"/>
    </location>
</feature>
<dbReference type="PROSITE" id="PS50848">
    <property type="entry name" value="START"/>
    <property type="match status" value="1"/>
</dbReference>
<keyword evidence="5" id="KW-0539">Nucleus</keyword>
<dbReference type="GO" id="GO:0008289">
    <property type="term" value="F:lipid binding"/>
    <property type="evidence" value="ECO:0007669"/>
    <property type="project" value="InterPro"/>
</dbReference>
<evidence type="ECO:0000256" key="3">
    <source>
        <dbReference type="ARBA" id="ARBA00023155"/>
    </source>
</evidence>
<evidence type="ECO:0000259" key="7">
    <source>
        <dbReference type="PROSITE" id="PS50848"/>
    </source>
</evidence>
<accession>A0A8X7P542</accession>
<dbReference type="Pfam" id="PF01852">
    <property type="entry name" value="START"/>
    <property type="match status" value="1"/>
</dbReference>
<dbReference type="Proteomes" id="UP000886595">
    <property type="component" value="Unassembled WGS sequence"/>
</dbReference>
<name>A0A8X7P542_BRACI</name>
<dbReference type="EMBL" id="JAAMPC010000061">
    <property type="protein sequence ID" value="KAG2244715.1"/>
    <property type="molecule type" value="Genomic_DNA"/>
</dbReference>
<feature type="domain" description="START" evidence="7">
    <location>
        <begin position="187"/>
        <end position="419"/>
    </location>
</feature>
<dbReference type="SUPFAM" id="SSF55961">
    <property type="entry name" value="Bet v1-like"/>
    <property type="match status" value="2"/>
</dbReference>
<sequence length="659" mass="73697">MNEQEDDYDLFGDIFDLSFMGRTGDDETNDNMGVAFGAGVQDDGNTIRNIMHTPQQIQEPANLYQECPHPMGTQARVHDIPNASREPDSLLDDLLVSLSVVQPSSSVRISSPRGNSLPDNDSFSNDDLLDTPAPPTSPSLTLNPGRDLSKELSPMMNDRPTLLVNPHDTQPGSETPLDKVDSGGETFPIDIKSLLELANIAMNELIMLGERDSPLWIKDSNSKRKTLDYQEYRSFFKNGFVKPPGYVIEASRETGRVLMDSLALVKTFTTNNWINVFAPIVSVASIHNLIPNGSGGPINGSLRLITAEFQVISPLVPKRQVKFLRYCKMLREGFWAVVDFTPRLENLNFSSDDGSYRLPSGVIIEHGDNKYSKVTWIEQIEYDERLIPQLPPLLISSRLGLGAKRWLTTLQRHCKNLSTLPSLNLAEVHQGMSSKVATEIVKLAQRMTINYYLGITASAESGWKRIDLESGRHNMRVMIRENNVGEHTRNVLSAATSVWFPVSKKTLFDFLSNQRFRNQWDILAIDVTTSIEEKIKIQKSRVHKNEVSLLQIEPGNSVLQETWNDASGALLVYAPVVMKEVLVSENLDSVPILPSGFYIFPDGGVEIDPTRRGVGCLLTLGYQLLDSVKPTEDVDQDYLKRVEELMNHTIDRIKSALSI</sequence>
<dbReference type="PANTHER" id="PTHR45654:SF42">
    <property type="entry name" value="HOMEOBOX-LEUCINE ZIPPER PROTEIN HDG6"/>
    <property type="match status" value="1"/>
</dbReference>
<protein>
    <recommendedName>
        <fullName evidence="7">START domain-containing protein</fullName>
    </recommendedName>
</protein>
<dbReference type="CDD" id="cd08875">
    <property type="entry name" value="START_ArGLABRA2_like"/>
    <property type="match status" value="1"/>
</dbReference>
<proteinExistence type="predicted"/>
<evidence type="ECO:0000256" key="6">
    <source>
        <dbReference type="SAM" id="MobiDB-lite"/>
    </source>
</evidence>
<feature type="compositionally biased region" description="Low complexity" evidence="6">
    <location>
        <begin position="115"/>
        <end position="126"/>
    </location>
</feature>
<dbReference type="GO" id="GO:0003677">
    <property type="term" value="F:DNA binding"/>
    <property type="evidence" value="ECO:0007669"/>
    <property type="project" value="UniProtKB-KW"/>
</dbReference>
<evidence type="ECO:0000256" key="4">
    <source>
        <dbReference type="ARBA" id="ARBA00023163"/>
    </source>
</evidence>
<gene>
    <name evidence="8" type="ORF">Bca52824_093447</name>
</gene>
<evidence type="ECO:0000256" key="2">
    <source>
        <dbReference type="ARBA" id="ARBA00023125"/>
    </source>
</evidence>
<evidence type="ECO:0000256" key="1">
    <source>
        <dbReference type="ARBA" id="ARBA00023015"/>
    </source>
</evidence>
<dbReference type="InterPro" id="IPR057993">
    <property type="entry name" value="HD-Zip_IV_C"/>
</dbReference>
<dbReference type="Pfam" id="PF25797">
    <property type="entry name" value="PDF2_C"/>
    <property type="match status" value="1"/>
</dbReference>
<keyword evidence="2" id="KW-0238">DNA-binding</keyword>
<dbReference type="OrthoDB" id="6159439at2759"/>
<evidence type="ECO:0000256" key="5">
    <source>
        <dbReference type="ARBA" id="ARBA00023242"/>
    </source>
</evidence>
<feature type="region of interest" description="Disordered" evidence="6">
    <location>
        <begin position="103"/>
        <end position="156"/>
    </location>
</feature>
<dbReference type="InterPro" id="IPR002913">
    <property type="entry name" value="START_lipid-bd_dom"/>
</dbReference>
<keyword evidence="3" id="KW-0371">Homeobox</keyword>
<organism evidence="8 9">
    <name type="scientific">Brassica carinata</name>
    <name type="common">Ethiopian mustard</name>
    <name type="synonym">Abyssinian cabbage</name>
    <dbReference type="NCBI Taxonomy" id="52824"/>
    <lineage>
        <taxon>Eukaryota</taxon>
        <taxon>Viridiplantae</taxon>
        <taxon>Streptophyta</taxon>
        <taxon>Embryophyta</taxon>
        <taxon>Tracheophyta</taxon>
        <taxon>Spermatophyta</taxon>
        <taxon>Magnoliopsida</taxon>
        <taxon>eudicotyledons</taxon>
        <taxon>Gunneridae</taxon>
        <taxon>Pentapetalae</taxon>
        <taxon>rosids</taxon>
        <taxon>malvids</taxon>
        <taxon>Brassicales</taxon>
        <taxon>Brassicaceae</taxon>
        <taxon>Brassiceae</taxon>
        <taxon>Brassica</taxon>
    </lineage>
</organism>
<dbReference type="InterPro" id="IPR042160">
    <property type="entry name" value="HD-Zip_IV"/>
</dbReference>
<evidence type="ECO:0000313" key="8">
    <source>
        <dbReference type="EMBL" id="KAG2244715.1"/>
    </source>
</evidence>